<organism evidence="4 5">
    <name type="scientific">Pectobacterium aroidearum</name>
    <dbReference type="NCBI Taxonomy" id="1201031"/>
    <lineage>
        <taxon>Bacteria</taxon>
        <taxon>Pseudomonadati</taxon>
        <taxon>Pseudomonadota</taxon>
        <taxon>Gammaproteobacteria</taxon>
        <taxon>Enterobacterales</taxon>
        <taxon>Pectobacteriaceae</taxon>
        <taxon>Pectobacterium</taxon>
    </lineage>
</organism>
<keyword evidence="5" id="KW-1185">Reference proteome</keyword>
<dbReference type="Proteomes" id="UP000530038">
    <property type="component" value="Unassembled WGS sequence"/>
</dbReference>
<evidence type="ECO:0000313" key="4">
    <source>
        <dbReference type="EMBL" id="MBA5234751.1"/>
    </source>
</evidence>
<evidence type="ECO:0000259" key="3">
    <source>
        <dbReference type="Pfam" id="PF09718"/>
    </source>
</evidence>
<feature type="coiled-coil region" evidence="1">
    <location>
        <begin position="499"/>
        <end position="553"/>
    </location>
</feature>
<feature type="domain" description="Bacteriophage tail tape measure N-terminal" evidence="2">
    <location>
        <begin position="270"/>
        <end position="413"/>
    </location>
</feature>
<dbReference type="Pfam" id="PF09718">
    <property type="entry name" value="Tape_meas_lam_C"/>
    <property type="match status" value="1"/>
</dbReference>
<proteinExistence type="predicted"/>
<dbReference type="Pfam" id="PF24622">
    <property type="entry name" value="TMP_4"/>
    <property type="match status" value="1"/>
</dbReference>
<dbReference type="NCBIfam" id="TIGR01541">
    <property type="entry name" value="tape_meas_lam_C"/>
    <property type="match status" value="1"/>
</dbReference>
<dbReference type="RefSeq" id="WP_181838330.1">
    <property type="nucleotide sequence ID" value="NZ_JACERK010000017.1"/>
</dbReference>
<sequence>MADVATLAVALHLNSARFKAQFAQEMQSAASNSDNFNKRAQEEAKKTKVALEGIGVGARAANDDIQRTTGVVNRSLTGLGEMRSALAGIAAGSSVAGSTITTALIPALGEGFTTALEQSMGSVRAHRAAMIEAAAAQVENARAAVESAQASRLDANSKFGVAQKTIEAAKAQREQAFALDEYYAKQVEVNKQHGITVDYQDEHAKNARIIREANLAEAGAKGQIAEAAKTVLAADIAEANGKRQLTTATRNLAVASQELTIGQRAAATASGALRGTMALLGGPIGLSIMAGAAAMTMLWSAYSDAKKRTEEFTAAIAKSGNQTTVNVAQLRQLTSQLGGTENAYKSVTAAVAAGFSGNMLTQVSELSNKVAEAGGSAEDVVSTLASLKKDPLDALKALTDQGIQLNSTLIEQIAAQERAGNTTGASYLAQQGALDAMNKKVTDQKSVVTDLSYGWRDMGALVDRVFSRIGEAQLRSAEAQLNMVGITPPSANQPDYASEMAAENAARNAELQRRQREEQQKQIKNELEFNAAYKAGANQLAEKQKRVDGLNERLKAGKVTQTEYAQAMKGLDKLYASAEPKKPKAYTDDAATRRLQELREQEVVLRRQGTVTDELTASERKLLAFNQEIADIKAKKTLTAEQKSVAASEDQLRAQLQTNVSLERANEQRKTAIKLQEQSHALVVSTQQLQQEWNNSIAQMTMSSAAYEQMVAEQQVRERFHQARLELAKTETDVTSENYRQQTEVLNSEENRQLEIIRTKSQEKQEALGSWTAGLKKGFSDWGDEVGNTFEKTRSIAVSTFDSLGSVVWNFASKGKADIKSFAASFIADLGQMIVKTMMFNAIKAGSAALGVGSWFGFADGGYTGDGGKHDVAGVVHRGEWVVPQAVVKQPGMLAFLNQLTYGKGYADGGRVGSSIPRPVSSPSSSIPQVMPSAVSVHLSMPVTVIKESGTSGNQTQNETRSSGLDATVKTTIRQQFNELLDEALRDGGSLDQHMRMRMA</sequence>
<feature type="domain" description="Bacteriophage tail tape measure C-terminal" evidence="3">
    <location>
        <begin position="769"/>
        <end position="843"/>
    </location>
</feature>
<dbReference type="InterPro" id="IPR006431">
    <property type="entry name" value="Phage_tape_meas_C"/>
</dbReference>
<accession>A0ABR5ZJU8</accession>
<dbReference type="EMBL" id="JACERK010000017">
    <property type="protein sequence ID" value="MBA5234751.1"/>
    <property type="molecule type" value="Genomic_DNA"/>
</dbReference>
<gene>
    <name evidence="4" type="ORF">H2Y56_21970</name>
</gene>
<dbReference type="Pfam" id="PF06791">
    <property type="entry name" value="TMP_2"/>
    <property type="match status" value="1"/>
</dbReference>
<comment type="caution">
    <text evidence="4">The sequence shown here is derived from an EMBL/GenBank/DDBJ whole genome shotgun (WGS) entry which is preliminary data.</text>
</comment>
<evidence type="ECO:0000259" key="2">
    <source>
        <dbReference type="Pfam" id="PF06791"/>
    </source>
</evidence>
<protein>
    <submittedName>
        <fullName evidence="4">Phage tail tape measure protein</fullName>
    </submittedName>
</protein>
<evidence type="ECO:0000313" key="5">
    <source>
        <dbReference type="Proteomes" id="UP000530038"/>
    </source>
</evidence>
<reference evidence="4 5" key="1">
    <citation type="submission" date="2020-07" db="EMBL/GenBank/DDBJ databases">
        <title>Characterization of Pectobacterium aroidearum strains causing soft rot on Amorphophallus konjac.</title>
        <authorList>
            <person name="Xie H."/>
        </authorList>
    </citation>
    <scope>NUCLEOTIDE SEQUENCE [LARGE SCALE GENOMIC DNA]</scope>
    <source>
        <strain evidence="4 5">MY10</strain>
    </source>
</reference>
<evidence type="ECO:0000256" key="1">
    <source>
        <dbReference type="SAM" id="Coils"/>
    </source>
</evidence>
<keyword evidence="1" id="KW-0175">Coiled coil</keyword>
<dbReference type="InterPro" id="IPR009628">
    <property type="entry name" value="Phage_tape_measure_N"/>
</dbReference>
<name>A0ABR5ZJU8_9GAMM</name>